<evidence type="ECO:0000313" key="3">
    <source>
        <dbReference type="Proteomes" id="UP001500466"/>
    </source>
</evidence>
<gene>
    <name evidence="2" type="ORF">GCM10023205_27240</name>
</gene>
<feature type="region of interest" description="Disordered" evidence="1">
    <location>
        <begin position="277"/>
        <end position="309"/>
    </location>
</feature>
<dbReference type="NCBIfam" id="NF040565">
    <property type="entry name" value="SCO2521_fam"/>
    <property type="match status" value="1"/>
</dbReference>
<evidence type="ECO:0000256" key="1">
    <source>
        <dbReference type="SAM" id="MobiDB-lite"/>
    </source>
</evidence>
<proteinExistence type="predicted"/>
<comment type="caution">
    <text evidence="2">The sequence shown here is derived from an EMBL/GenBank/DDBJ whole genome shotgun (WGS) entry which is preliminary data.</text>
</comment>
<sequence length="309" mass="34255">MRTWTRPIARAVSPDTATGTDCRLPVEGTGKRVRGIGSVLSHTAVTGGRILQGSTYTRVMPSAVDHRLPWSHYLLRPGTVESVGRLSGRPLARGFFAADDAPDVLDLGGANRRCLREVQRSPCLDNRPPLKTARTRLRWAVVLDAENHHEQAEFTLTGRRTRTLLIRAASLDALDELVAFSEDIARHDWLLTVMDEVLSRLDECPIRSRRLRMAAEHLAHLWMPSPTPGPLAALFWSGFEQDPGFTRQWSAIESQVRRTIAARSFALLDEQRPDRPLASEIARGSPPPHRPAAPVGRFPLSPVCRRGGG</sequence>
<name>A0ABP9H4H9_9ACTN</name>
<dbReference type="EMBL" id="BAABHS010000008">
    <property type="protein sequence ID" value="GAA4962089.1"/>
    <property type="molecule type" value="Genomic_DNA"/>
</dbReference>
<reference evidence="3" key="1">
    <citation type="journal article" date="2019" name="Int. J. Syst. Evol. Microbiol.">
        <title>The Global Catalogue of Microorganisms (GCM) 10K type strain sequencing project: providing services to taxonomists for standard genome sequencing and annotation.</title>
        <authorList>
            <consortium name="The Broad Institute Genomics Platform"/>
            <consortium name="The Broad Institute Genome Sequencing Center for Infectious Disease"/>
            <person name="Wu L."/>
            <person name="Ma J."/>
        </authorList>
    </citation>
    <scope>NUCLEOTIDE SEQUENCE [LARGE SCALE GENOMIC DNA]</scope>
    <source>
        <strain evidence="3">JCM 17986</strain>
    </source>
</reference>
<evidence type="ECO:0000313" key="2">
    <source>
        <dbReference type="EMBL" id="GAA4962089.1"/>
    </source>
</evidence>
<dbReference type="Proteomes" id="UP001500466">
    <property type="component" value="Unassembled WGS sequence"/>
</dbReference>
<accession>A0ABP9H4H9</accession>
<organism evidence="2 3">
    <name type="scientific">Yinghuangia aomiensis</name>
    <dbReference type="NCBI Taxonomy" id="676205"/>
    <lineage>
        <taxon>Bacteria</taxon>
        <taxon>Bacillati</taxon>
        <taxon>Actinomycetota</taxon>
        <taxon>Actinomycetes</taxon>
        <taxon>Kitasatosporales</taxon>
        <taxon>Streptomycetaceae</taxon>
        <taxon>Yinghuangia</taxon>
    </lineage>
</organism>
<dbReference type="InterPro" id="IPR049749">
    <property type="entry name" value="SCO2521-like"/>
</dbReference>
<keyword evidence="3" id="KW-1185">Reference proteome</keyword>
<protein>
    <submittedName>
        <fullName evidence="2">SCO2521 family protein</fullName>
    </submittedName>
</protein>